<dbReference type="AlphaFoldDB" id="A0A2Z7D6P4"/>
<proteinExistence type="predicted"/>
<dbReference type="OrthoDB" id="411615at2759"/>
<evidence type="ECO:0000259" key="1">
    <source>
        <dbReference type="Pfam" id="PF07727"/>
    </source>
</evidence>
<dbReference type="EMBL" id="KQ991037">
    <property type="protein sequence ID" value="KZV52561.1"/>
    <property type="molecule type" value="Genomic_DNA"/>
</dbReference>
<dbReference type="Pfam" id="PF07727">
    <property type="entry name" value="RVT_2"/>
    <property type="match status" value="1"/>
</dbReference>
<gene>
    <name evidence="2" type="ORF">F511_31261</name>
</gene>
<reference evidence="2 3" key="1">
    <citation type="journal article" date="2015" name="Proc. Natl. Acad. Sci. U.S.A.">
        <title>The resurrection genome of Boea hygrometrica: A blueprint for survival of dehydration.</title>
        <authorList>
            <person name="Xiao L."/>
            <person name="Yang G."/>
            <person name="Zhang L."/>
            <person name="Yang X."/>
            <person name="Zhao S."/>
            <person name="Ji Z."/>
            <person name="Zhou Q."/>
            <person name="Hu M."/>
            <person name="Wang Y."/>
            <person name="Chen M."/>
            <person name="Xu Y."/>
            <person name="Jin H."/>
            <person name="Xiao X."/>
            <person name="Hu G."/>
            <person name="Bao F."/>
            <person name="Hu Y."/>
            <person name="Wan P."/>
            <person name="Li L."/>
            <person name="Deng X."/>
            <person name="Kuang T."/>
            <person name="Xiang C."/>
            <person name="Zhu J.K."/>
            <person name="Oliver M.J."/>
            <person name="He Y."/>
        </authorList>
    </citation>
    <scope>NUCLEOTIDE SEQUENCE [LARGE SCALE GENOMIC DNA]</scope>
    <source>
        <strain evidence="3">cv. XS01</strain>
    </source>
</reference>
<sequence>MTAMQEELESLDKNKTSDLVTLPQGRKAINNRWVYKIKRDGNNQVERYRARLVVKGYARKEGIDFKEIFLLRFGSIQPESC</sequence>
<feature type="domain" description="Reverse transcriptase Ty1/copia-type" evidence="1">
    <location>
        <begin position="14"/>
        <end position="69"/>
    </location>
</feature>
<organism evidence="2 3">
    <name type="scientific">Dorcoceras hygrometricum</name>
    <dbReference type="NCBI Taxonomy" id="472368"/>
    <lineage>
        <taxon>Eukaryota</taxon>
        <taxon>Viridiplantae</taxon>
        <taxon>Streptophyta</taxon>
        <taxon>Embryophyta</taxon>
        <taxon>Tracheophyta</taxon>
        <taxon>Spermatophyta</taxon>
        <taxon>Magnoliopsida</taxon>
        <taxon>eudicotyledons</taxon>
        <taxon>Gunneridae</taxon>
        <taxon>Pentapetalae</taxon>
        <taxon>asterids</taxon>
        <taxon>lamiids</taxon>
        <taxon>Lamiales</taxon>
        <taxon>Gesneriaceae</taxon>
        <taxon>Didymocarpoideae</taxon>
        <taxon>Trichosporeae</taxon>
        <taxon>Loxocarpinae</taxon>
        <taxon>Dorcoceras</taxon>
    </lineage>
</organism>
<evidence type="ECO:0000313" key="3">
    <source>
        <dbReference type="Proteomes" id="UP000250235"/>
    </source>
</evidence>
<accession>A0A2Z7D6P4</accession>
<name>A0A2Z7D6P4_9LAMI</name>
<protein>
    <submittedName>
        <fullName evidence="2">Alcohol-forming fatty acyl-CoA reductase-like</fullName>
    </submittedName>
</protein>
<dbReference type="Proteomes" id="UP000250235">
    <property type="component" value="Unassembled WGS sequence"/>
</dbReference>
<dbReference type="InterPro" id="IPR013103">
    <property type="entry name" value="RVT_2"/>
</dbReference>
<keyword evidence="3" id="KW-1185">Reference proteome</keyword>
<evidence type="ECO:0000313" key="2">
    <source>
        <dbReference type="EMBL" id="KZV52561.1"/>
    </source>
</evidence>